<keyword evidence="3" id="KW-1185">Reference proteome</keyword>
<dbReference type="Proteomes" id="UP001164746">
    <property type="component" value="Chromosome 14"/>
</dbReference>
<protein>
    <submittedName>
        <fullName evidence="2">CFA54-like protein</fullName>
    </submittedName>
</protein>
<dbReference type="PANTHER" id="PTHR33487">
    <property type="entry name" value="CILIA- AND FLAGELLA-ASSOCIATED PROTEIN 54"/>
    <property type="match status" value="1"/>
</dbReference>
<proteinExistence type="predicted"/>
<feature type="region of interest" description="Disordered" evidence="1">
    <location>
        <begin position="336"/>
        <end position="358"/>
    </location>
</feature>
<name>A0ABY7G0W1_MYAAR</name>
<dbReference type="PANTHER" id="PTHR33487:SF1">
    <property type="entry name" value="CILIA- AND FLAGELLA-ASSOCIATED PROTEIN 54"/>
    <property type="match status" value="1"/>
</dbReference>
<reference evidence="2" key="1">
    <citation type="submission" date="2022-11" db="EMBL/GenBank/DDBJ databases">
        <title>Centuries of genome instability and evolution in soft-shell clam transmissible cancer (bioRxiv).</title>
        <authorList>
            <person name="Hart S.F.M."/>
            <person name="Yonemitsu M.A."/>
            <person name="Giersch R.M."/>
            <person name="Beal B.F."/>
            <person name="Arriagada G."/>
            <person name="Davis B.W."/>
            <person name="Ostrander E.A."/>
            <person name="Goff S.P."/>
            <person name="Metzger M.J."/>
        </authorList>
    </citation>
    <scope>NUCLEOTIDE SEQUENCE</scope>
    <source>
        <strain evidence="2">MELC-2E11</strain>
        <tissue evidence="2">Siphon/mantle</tissue>
    </source>
</reference>
<feature type="compositionally biased region" description="Basic and acidic residues" evidence="1">
    <location>
        <begin position="113"/>
        <end position="122"/>
    </location>
</feature>
<gene>
    <name evidence="2" type="ORF">MAR_012743</name>
</gene>
<feature type="region of interest" description="Disordered" evidence="1">
    <location>
        <begin position="422"/>
        <end position="454"/>
    </location>
</feature>
<evidence type="ECO:0000256" key="1">
    <source>
        <dbReference type="SAM" id="MobiDB-lite"/>
    </source>
</evidence>
<feature type="region of interest" description="Disordered" evidence="1">
    <location>
        <begin position="202"/>
        <end position="222"/>
    </location>
</feature>
<feature type="compositionally biased region" description="Basic residues" evidence="1">
    <location>
        <begin position="101"/>
        <end position="112"/>
    </location>
</feature>
<accession>A0ABY7G0W1</accession>
<evidence type="ECO:0000313" key="2">
    <source>
        <dbReference type="EMBL" id="WAR27039.1"/>
    </source>
</evidence>
<evidence type="ECO:0000313" key="3">
    <source>
        <dbReference type="Proteomes" id="UP001164746"/>
    </source>
</evidence>
<feature type="region of interest" description="Disordered" evidence="1">
    <location>
        <begin position="82"/>
        <end position="122"/>
    </location>
</feature>
<dbReference type="EMBL" id="CP111025">
    <property type="protein sequence ID" value="WAR27039.1"/>
    <property type="molecule type" value="Genomic_DNA"/>
</dbReference>
<sequence length="495" mass="54392">MFLNFTLSFSSRSDLDPVVMWTDALGVLMSALELSQASVTREAYLEAELLLNIGKVQRMLAYLEIALVYLYSSGGVTMKEGGIDPGAQSGEDVSPRLASKGTKKKSPRKSKSKTKDDMNEQEKERRAAWLAIRCAAAVSNTQRNRILLIGDTGVTSQKLSDEAQKEMPDFAALDLVGAYVLGEKKKVYKSYQTILQRLSSTSTISASSVQPDDRPTSGERNVGELGPDFDLGFISHAECDTSLNHDVVRTMLFSGTWTTRIARMHSYLSTNLKPYGSDCCAVYPPAGLDLAPTAEKPTELNIVYKSYPDNLTNPADLENETQLKFDIEFLQGMAPAPPGSERNPVKPADKPITTPPDNEVTLQWYQPSLEEVDPLRPEAMGPESRVLLMYALNMKSGGSVNVAVRLMLAVLLQRAEVYLPTGKGKKRGVEPSPTPTVKSRKTKERLRPLSPKRQKDETLETLLRQCIDDITILFGSTAEPDTASSVTEVCVVVCK</sequence>
<organism evidence="2 3">
    <name type="scientific">Mya arenaria</name>
    <name type="common">Soft-shell clam</name>
    <dbReference type="NCBI Taxonomy" id="6604"/>
    <lineage>
        <taxon>Eukaryota</taxon>
        <taxon>Metazoa</taxon>
        <taxon>Spiralia</taxon>
        <taxon>Lophotrochozoa</taxon>
        <taxon>Mollusca</taxon>
        <taxon>Bivalvia</taxon>
        <taxon>Autobranchia</taxon>
        <taxon>Heteroconchia</taxon>
        <taxon>Euheterodonta</taxon>
        <taxon>Imparidentia</taxon>
        <taxon>Neoheterodontei</taxon>
        <taxon>Myida</taxon>
        <taxon>Myoidea</taxon>
        <taxon>Myidae</taxon>
        <taxon>Mya</taxon>
    </lineage>
</organism>